<name>A0ABU3NX96_9FIRM</name>
<evidence type="ECO:0000256" key="2">
    <source>
        <dbReference type="ARBA" id="ARBA00023002"/>
    </source>
</evidence>
<accession>A0ABU3NX96</accession>
<dbReference type="SUPFAM" id="SSF56003">
    <property type="entry name" value="Molybdenum cofactor-binding domain"/>
    <property type="match status" value="1"/>
</dbReference>
<reference evidence="4 5" key="1">
    <citation type="submission" date="2023-07" db="EMBL/GenBank/DDBJ databases">
        <title>The novel representative of Negativicutes class, Anaeroselena agilis gen. nov. sp. nov.</title>
        <authorList>
            <person name="Prokofeva M.I."/>
            <person name="Elcheninov A.G."/>
            <person name="Klyukina A."/>
            <person name="Kublanov I.V."/>
            <person name="Frolov E.N."/>
            <person name="Podosokorskaya O.A."/>
        </authorList>
    </citation>
    <scope>NUCLEOTIDE SEQUENCE [LARGE SCALE GENOMIC DNA]</scope>
    <source>
        <strain evidence="4 5">4137-cl</strain>
    </source>
</reference>
<dbReference type="SMART" id="SM01008">
    <property type="entry name" value="Ald_Xan_dh_C"/>
    <property type="match status" value="1"/>
</dbReference>
<evidence type="ECO:0000259" key="3">
    <source>
        <dbReference type="SMART" id="SM01008"/>
    </source>
</evidence>
<dbReference type="InterPro" id="IPR016208">
    <property type="entry name" value="Ald_Oxase/xanthine_DH-like"/>
</dbReference>
<dbReference type="InterPro" id="IPR000674">
    <property type="entry name" value="Ald_Oxase/Xan_DH_a/b"/>
</dbReference>
<dbReference type="Pfam" id="PF01315">
    <property type="entry name" value="Ald_Xan_dh_C"/>
    <property type="match status" value="1"/>
</dbReference>
<sequence>MSGPIGLDMQRKEAWDKVTGAAKYTNDYVVPGMLHAKLVTSPHAHAKIVALHSDEALRAPGVVAVLTGETYPVLCGSVLADRPPIARGKVRYFGEPVAMVVATGEPEAIRAAKLVKVEYECLPVINSVQAAVAEGAPLVHEDLAGYEHVIKEVYPKPGSNICHHVQIRKGDFAQGFAESDAIVEASYFLPQSDHVAMETRTARAEILPSGQVVITTSTQAPFSVVKMISKNFQLGEQEITVKTPLVGGGFGGKASVQLEILAYMASRAAGGRLVKIANTREEDFVTSPCKLGCEGRVKLGATKDGLFKAVELEFLVDVGAYADTGPRMTEAALVDGTGPYKIENVWGDGYSVYTNHPYATSYRGFGHIAAAFCIERTIDKLAKTLGLDPLVIRAKNAIIPGETTSTQVEVTASNAGNLAECLEKLGQAVNWQEGTRIDVGNGKIRARGISCFWKTSSSPSNASAGVILTFNNDGSLNLNTGAVEFGPATKTTAALILAEKLKMDVSRIRIFTEVDTCVCPHYWKTVASKSTFMIGNAVLAAADDLIRQVCDTAAVVIGCTPEELDVAEEWVFMKNDRQKYLAVKDVVHGYKFPNGNAIGAQAIGRGSYIMPELTPLDPITGKGKPGPYWTPGAQAVVIEYDPKDNTYRFIKAATVIDAGRVITPKTARGLVMGGMSMGLSLASREEFIFADDGTVTDTSLRTYKTIRFGETPEYIVDFVETPCLDGPYGARGLAEHGIIGMPAALANALSMAAEVELDYLPLVPEYIWQSKTGGQV</sequence>
<dbReference type="InterPro" id="IPR037165">
    <property type="entry name" value="AldOxase/xan_DH_Mopterin-bd_sf"/>
</dbReference>
<dbReference type="Proteomes" id="UP001254848">
    <property type="component" value="Unassembled WGS sequence"/>
</dbReference>
<feature type="domain" description="Aldehyde oxidase/xanthine dehydrogenase a/b hammerhead" evidence="3">
    <location>
        <begin position="19"/>
        <end position="123"/>
    </location>
</feature>
<keyword evidence="2" id="KW-0560">Oxidoreductase</keyword>
<dbReference type="InterPro" id="IPR036856">
    <property type="entry name" value="Ald_Oxase/Xan_DH_a/b_sf"/>
</dbReference>
<dbReference type="Gene3D" id="3.30.365.10">
    <property type="entry name" value="Aldehyde oxidase/xanthine dehydrogenase, molybdopterin binding domain"/>
    <property type="match status" value="4"/>
</dbReference>
<dbReference type="Pfam" id="PF20256">
    <property type="entry name" value="MoCoBD_2"/>
    <property type="match status" value="1"/>
</dbReference>
<gene>
    <name evidence="4" type="ORF">Q4T40_04185</name>
</gene>
<dbReference type="InterPro" id="IPR046867">
    <property type="entry name" value="AldOxase/xan_DH_MoCoBD2"/>
</dbReference>
<dbReference type="SUPFAM" id="SSF54665">
    <property type="entry name" value="CO dehydrogenase molybdoprotein N-domain-like"/>
    <property type="match status" value="1"/>
</dbReference>
<dbReference type="RefSeq" id="WP_413778986.1">
    <property type="nucleotide sequence ID" value="NZ_JAUOZS010000001.1"/>
</dbReference>
<dbReference type="Gene3D" id="3.90.1170.50">
    <property type="entry name" value="Aldehyde oxidase/xanthine dehydrogenase, a/b hammerhead"/>
    <property type="match status" value="1"/>
</dbReference>
<evidence type="ECO:0000256" key="1">
    <source>
        <dbReference type="ARBA" id="ARBA00022505"/>
    </source>
</evidence>
<dbReference type="InterPro" id="IPR008274">
    <property type="entry name" value="AldOxase/xan_DH_MoCoBD1"/>
</dbReference>
<keyword evidence="1" id="KW-0500">Molybdenum</keyword>
<dbReference type="Pfam" id="PF02738">
    <property type="entry name" value="MoCoBD_1"/>
    <property type="match status" value="1"/>
</dbReference>
<proteinExistence type="predicted"/>
<evidence type="ECO:0000313" key="4">
    <source>
        <dbReference type="EMBL" id="MDT8900441.1"/>
    </source>
</evidence>
<dbReference type="PANTHER" id="PTHR11908">
    <property type="entry name" value="XANTHINE DEHYDROGENASE"/>
    <property type="match status" value="1"/>
</dbReference>
<organism evidence="4 5">
    <name type="scientific">Anaeroselena agilis</name>
    <dbReference type="NCBI Taxonomy" id="3063788"/>
    <lineage>
        <taxon>Bacteria</taxon>
        <taxon>Bacillati</taxon>
        <taxon>Bacillota</taxon>
        <taxon>Negativicutes</taxon>
        <taxon>Acetonemataceae</taxon>
        <taxon>Anaeroselena</taxon>
    </lineage>
</organism>
<comment type="caution">
    <text evidence="4">The sequence shown here is derived from an EMBL/GenBank/DDBJ whole genome shotgun (WGS) entry which is preliminary data.</text>
</comment>
<evidence type="ECO:0000313" key="5">
    <source>
        <dbReference type="Proteomes" id="UP001254848"/>
    </source>
</evidence>
<dbReference type="PANTHER" id="PTHR11908:SF132">
    <property type="entry name" value="ALDEHYDE OXIDASE 1-RELATED"/>
    <property type="match status" value="1"/>
</dbReference>
<dbReference type="EMBL" id="JAUOZS010000001">
    <property type="protein sequence ID" value="MDT8900441.1"/>
    <property type="molecule type" value="Genomic_DNA"/>
</dbReference>
<keyword evidence="5" id="KW-1185">Reference proteome</keyword>
<protein>
    <submittedName>
        <fullName evidence="4">Xanthine dehydrogenase family protein molybdopterin-binding subunit</fullName>
    </submittedName>
</protein>